<accession>A0AB33KJ32</accession>
<reference evidence="1" key="1">
    <citation type="submission" date="2024-07" db="EMBL/GenBank/DDBJ databases">
        <title>Complete genome sequences of cellulolytic bacteria, Kitasatospora sp. CMC57 and Streptomyces sp. CMC78, isolated from Japanese agricultural soil.</title>
        <authorList>
            <person name="Hashimoto T."/>
            <person name="Ito M."/>
            <person name="Iwamoto M."/>
            <person name="Fukahori D."/>
            <person name="Shoda T."/>
            <person name="Sakoda M."/>
            <person name="Morohoshi T."/>
            <person name="Mitsuboshi M."/>
            <person name="Nishizawa T."/>
        </authorList>
    </citation>
    <scope>NUCLEOTIDE SEQUENCE</scope>
    <source>
        <strain evidence="1">CMC78</strain>
    </source>
</reference>
<proteinExistence type="predicted"/>
<dbReference type="EMBL" id="AP035884">
    <property type="protein sequence ID" value="BFP54455.1"/>
    <property type="molecule type" value="Genomic_DNA"/>
</dbReference>
<evidence type="ECO:0000313" key="1">
    <source>
        <dbReference type="EMBL" id="BFP54455.1"/>
    </source>
</evidence>
<dbReference type="KEGG" id="stcm:SCMC78_42620"/>
<dbReference type="AlphaFoldDB" id="A0AB33KJ32"/>
<sequence>MNDTATPAPAPPSPSSELRAALSEAGLRAGVADTEAGSLVRITPLDPVDAQQLARLIRTGTKRALKAARTLREICAGYRIDLPGPRVRQGRITLGPIQVDDAARLARLLNAVPPATAQPGSGAAPDADTVRTMLIQAFPQSTGGGALSVSVREHTPDLLDLGSIDARTARRLIRALQF</sequence>
<protein>
    <submittedName>
        <fullName evidence="1">Uncharacterized protein</fullName>
    </submittedName>
</protein>
<name>A0AB33KJ32_9ACTN</name>
<organism evidence="1">
    <name type="scientific">Streptomyces sp. CMC78</name>
    <dbReference type="NCBI Taxonomy" id="3231512"/>
    <lineage>
        <taxon>Bacteria</taxon>
        <taxon>Bacillati</taxon>
        <taxon>Actinomycetota</taxon>
        <taxon>Actinomycetes</taxon>
        <taxon>Kitasatosporales</taxon>
        <taxon>Streptomycetaceae</taxon>
        <taxon>Streptomyces</taxon>
    </lineage>
</organism>
<gene>
    <name evidence="1" type="ORF">SCMC78_42620</name>
</gene>
<dbReference type="RefSeq" id="WP_408054090.1">
    <property type="nucleotide sequence ID" value="NZ_AP035884.1"/>
</dbReference>